<evidence type="ECO:0000256" key="1">
    <source>
        <dbReference type="SAM" id="MobiDB-lite"/>
    </source>
</evidence>
<sequence length="153" mass="17513">MDQMKTKPKGRSAKNSVKSKGNENRKPKNDRKIEKDKFVFMSCISSKLKLSSNSLHDSKEAQNYKQFNGSRTPVLMYSPFGIETPSPRVDRKHLKRSCCRQMFFSPTQKIKEDVLYLNNGIKELNLLSEGIENRFSPSNSSTSIIFDSNQSLI</sequence>
<feature type="compositionally biased region" description="Basic and acidic residues" evidence="1">
    <location>
        <begin position="20"/>
        <end position="34"/>
    </location>
</feature>
<protein>
    <submittedName>
        <fullName evidence="2">Uncharacterized protein</fullName>
    </submittedName>
</protein>
<dbReference type="AlphaFoldDB" id="A0A7R9LEY4"/>
<dbReference type="Proteomes" id="UP000728032">
    <property type="component" value="Unassembled WGS sequence"/>
</dbReference>
<dbReference type="OrthoDB" id="75343at2759"/>
<organism evidence="2">
    <name type="scientific">Oppiella nova</name>
    <dbReference type="NCBI Taxonomy" id="334625"/>
    <lineage>
        <taxon>Eukaryota</taxon>
        <taxon>Metazoa</taxon>
        <taxon>Ecdysozoa</taxon>
        <taxon>Arthropoda</taxon>
        <taxon>Chelicerata</taxon>
        <taxon>Arachnida</taxon>
        <taxon>Acari</taxon>
        <taxon>Acariformes</taxon>
        <taxon>Sarcoptiformes</taxon>
        <taxon>Oribatida</taxon>
        <taxon>Brachypylina</taxon>
        <taxon>Oppioidea</taxon>
        <taxon>Oppiidae</taxon>
        <taxon>Oppiella</taxon>
    </lineage>
</organism>
<proteinExistence type="predicted"/>
<accession>A0A7R9LEY4</accession>
<feature type="region of interest" description="Disordered" evidence="1">
    <location>
        <begin position="1"/>
        <end position="34"/>
    </location>
</feature>
<feature type="compositionally biased region" description="Basic residues" evidence="1">
    <location>
        <begin position="1"/>
        <end position="12"/>
    </location>
</feature>
<reference evidence="2" key="1">
    <citation type="submission" date="2020-11" db="EMBL/GenBank/DDBJ databases">
        <authorList>
            <person name="Tran Van P."/>
        </authorList>
    </citation>
    <scope>NUCLEOTIDE SEQUENCE</scope>
</reference>
<dbReference type="EMBL" id="OC915389">
    <property type="protein sequence ID" value="CAD7640212.1"/>
    <property type="molecule type" value="Genomic_DNA"/>
</dbReference>
<name>A0A7R9LEY4_9ACAR</name>
<gene>
    <name evidence="2" type="ORF">ONB1V03_LOCUS2443</name>
</gene>
<evidence type="ECO:0000313" key="2">
    <source>
        <dbReference type="EMBL" id="CAD7640212.1"/>
    </source>
</evidence>
<dbReference type="EMBL" id="CAJPVJ010000564">
    <property type="protein sequence ID" value="CAG2162855.1"/>
    <property type="molecule type" value="Genomic_DNA"/>
</dbReference>
<keyword evidence="3" id="KW-1185">Reference proteome</keyword>
<evidence type="ECO:0000313" key="3">
    <source>
        <dbReference type="Proteomes" id="UP000728032"/>
    </source>
</evidence>